<dbReference type="EMBL" id="JAWCUA010000003">
    <property type="protein sequence ID" value="MDU0112315.1"/>
    <property type="molecule type" value="Genomic_DNA"/>
</dbReference>
<organism evidence="2 3">
    <name type="scientific">Psychrosphaera aquimarina</name>
    <dbReference type="NCBI Taxonomy" id="2044854"/>
    <lineage>
        <taxon>Bacteria</taxon>
        <taxon>Pseudomonadati</taxon>
        <taxon>Pseudomonadota</taxon>
        <taxon>Gammaproteobacteria</taxon>
        <taxon>Alteromonadales</taxon>
        <taxon>Pseudoalteromonadaceae</taxon>
        <taxon>Psychrosphaera</taxon>
    </lineage>
</organism>
<dbReference type="SUPFAM" id="SSF117074">
    <property type="entry name" value="Hypothetical protein PA1324"/>
    <property type="match status" value="1"/>
</dbReference>
<gene>
    <name evidence="2" type="ORF">RT723_04735</name>
</gene>
<accession>A0ABU3QY25</accession>
<reference evidence="2 3" key="1">
    <citation type="submission" date="2023-10" db="EMBL/GenBank/DDBJ databases">
        <title>Psychrosphaera aquimaarina strain SW33 isolated from seawater.</title>
        <authorList>
            <person name="Bayburt H."/>
            <person name="Kim J.M."/>
            <person name="Choi B.J."/>
            <person name="Jeon C.O."/>
        </authorList>
    </citation>
    <scope>NUCLEOTIDE SEQUENCE [LARGE SCALE GENOMIC DNA]</scope>
    <source>
        <strain evidence="2 3">KCTC 52743</strain>
    </source>
</reference>
<comment type="caution">
    <text evidence="2">The sequence shown here is derived from an EMBL/GenBank/DDBJ whole genome shotgun (WGS) entry which is preliminary data.</text>
</comment>
<proteinExistence type="predicted"/>
<dbReference type="PROSITE" id="PS51257">
    <property type="entry name" value="PROKAR_LIPOPROTEIN"/>
    <property type="match status" value="1"/>
</dbReference>
<evidence type="ECO:0000313" key="2">
    <source>
        <dbReference type="EMBL" id="MDU0112315.1"/>
    </source>
</evidence>
<feature type="chain" id="PRO_5045135772" description="SD-repeat containing protein B domain-containing protein" evidence="1">
    <location>
        <begin position="23"/>
        <end position="642"/>
    </location>
</feature>
<evidence type="ECO:0008006" key="4">
    <source>
        <dbReference type="Google" id="ProtNLM"/>
    </source>
</evidence>
<sequence>MKFIKTLLASSISLLLLGAAGCSDNTTQDTQQEDATSFTGLVIDGRIARGFVWIDTDDDGIIDTHEPYAYTDQNGYFSYSPLTNTDYCEDVNHQYCLKTGMVEGDFIIRIAGGVDLSTGEPFYGVMKLQGNTNDAKEVEQQVLEITTSSDSKPGFLPVISPLTTLVGSLTDAEKAELLTKIGITDVDEFNVEDLLKLDFTDFTEEVDDESTASAKSHTRLKGAASQQTLTNINTFASAVQYQKTVDTITSMLEGYLDNQGVDLTTDIDGNTGIGSLSGLVSDALNEYIATYEESDVSNLSNSKSNRVSIYNISLSDYQFVLERSLQPIRLYYPIIPIEIPLNRTIERYRSVTSSLDTLFNNRLRNVNTVEDFNAGLISTQTLTTTVREVSEQLSTDTGDSENTALNTVNNVATQVQSPEFIDAIKTVGSNNQTIDVKQLSDDLTNGNSVTDSVANSTLAEAPQAGEPGIWAQRVLSMSGKSEDGERGRVMFFFGGDDTSSTEGDVSVCYAYNANNNDDDITSVLLKGTWQELNSRGIVQVNQDLVSFTIKASKQAIIPVAEQDSYLGLGSGTGPDPDIKYGHLRFVNDGKSEIWFSDVAVEDATNTRDFGLLESANIPTTAAQCESFEVNGIPNALHKNLGF</sequence>
<dbReference type="RefSeq" id="WP_315946066.1">
    <property type="nucleotide sequence ID" value="NZ_JAWCUA010000003.1"/>
</dbReference>
<keyword evidence="1" id="KW-0732">Signal</keyword>
<name>A0ABU3QY25_9GAMM</name>
<feature type="signal peptide" evidence="1">
    <location>
        <begin position="1"/>
        <end position="22"/>
    </location>
</feature>
<keyword evidence="3" id="KW-1185">Reference proteome</keyword>
<dbReference type="Proteomes" id="UP001257914">
    <property type="component" value="Unassembled WGS sequence"/>
</dbReference>
<protein>
    <recommendedName>
        <fullName evidence="4">SD-repeat containing protein B domain-containing protein</fullName>
    </recommendedName>
</protein>
<evidence type="ECO:0000256" key="1">
    <source>
        <dbReference type="SAM" id="SignalP"/>
    </source>
</evidence>
<evidence type="ECO:0000313" key="3">
    <source>
        <dbReference type="Proteomes" id="UP001257914"/>
    </source>
</evidence>